<comment type="similarity">
    <text evidence="2">Belongs to the methyl-accepting chemotaxis (MCP) protein family.</text>
</comment>
<feature type="transmembrane region" description="Helical" evidence="4">
    <location>
        <begin position="20"/>
        <end position="47"/>
    </location>
</feature>
<dbReference type="InterPro" id="IPR003660">
    <property type="entry name" value="HAMP_dom"/>
</dbReference>
<evidence type="ECO:0000256" key="3">
    <source>
        <dbReference type="PROSITE-ProRule" id="PRU00284"/>
    </source>
</evidence>
<dbReference type="CDD" id="cd06225">
    <property type="entry name" value="HAMP"/>
    <property type="match status" value="1"/>
</dbReference>
<keyword evidence="1" id="KW-0145">Chemotaxis</keyword>
<keyword evidence="4" id="KW-0812">Transmembrane</keyword>
<feature type="transmembrane region" description="Helical" evidence="4">
    <location>
        <begin position="67"/>
        <end position="89"/>
    </location>
</feature>
<dbReference type="AlphaFoldDB" id="A0A1F2PE06"/>
<keyword evidence="4" id="KW-1133">Transmembrane helix</keyword>
<dbReference type="PROSITE" id="PS50885">
    <property type="entry name" value="HAMP"/>
    <property type="match status" value="3"/>
</dbReference>
<dbReference type="Pfam" id="PF18947">
    <property type="entry name" value="HAMP_2"/>
    <property type="match status" value="3"/>
</dbReference>
<dbReference type="Gene3D" id="1.10.287.950">
    <property type="entry name" value="Methyl-accepting chemotaxis protein"/>
    <property type="match status" value="1"/>
</dbReference>
<proteinExistence type="inferred from homology"/>
<dbReference type="InterPro" id="IPR051310">
    <property type="entry name" value="MCP_chemotaxis"/>
</dbReference>
<dbReference type="SMART" id="SM00304">
    <property type="entry name" value="HAMP"/>
    <property type="match status" value="4"/>
</dbReference>
<dbReference type="PANTHER" id="PTHR43531">
    <property type="entry name" value="PROTEIN ICFG"/>
    <property type="match status" value="1"/>
</dbReference>
<keyword evidence="4" id="KW-0472">Membrane</keyword>
<dbReference type="GO" id="GO:0006935">
    <property type="term" value="P:chemotaxis"/>
    <property type="evidence" value="ECO:0007669"/>
    <property type="project" value="UniProtKB-KW"/>
</dbReference>
<feature type="domain" description="Methyl-accepting transducer" evidence="5">
    <location>
        <begin position="509"/>
        <end position="738"/>
    </location>
</feature>
<reference evidence="7 8" key="1">
    <citation type="submission" date="2015-09" db="EMBL/GenBank/DDBJ databases">
        <title>Genome sequence of Acetobacterium wieringae DSM 1911.</title>
        <authorList>
            <person name="Poehlein A."/>
            <person name="Bengelsdorf F.R."/>
            <person name="Schiel-Bengelsdorf B."/>
            <person name="Duerre P."/>
            <person name="Daniel R."/>
        </authorList>
    </citation>
    <scope>NUCLEOTIDE SEQUENCE [LARGE SCALE GENOMIC DNA]</scope>
    <source>
        <strain evidence="7 8">DSM 1911</strain>
    </source>
</reference>
<sequence>MNDINTKYSRSDQRIYKSSLAGKIALLVIVFSAIGVAITVMGAYLSARKVLMTTLPHDNLTQALHSLGLTVGLVALAIVVISVPLAIIWGRILTKPVIRLNEAFARMNDGEIEFDEQLFNDLKIRSEDEIGQMMTSFTMMIESRRQLVEAAEALAKGDLTVEIKPSSQQDRMAYALIDLVGELNLLYKEIEKAGYEVAFHGHFNYKGDPNVLAGSYQDFVSGLNLIMDGLIQPLRNASRYINQIGSGEIPEKITETYNGDFNVLKDSINACIDGLGALVAGNEVLDHIDRNDFSRKIAGNYSGLYGSISESINRAVDQFNQIIMVVDSIAQGEFTYLDKLKEIGKLSDADTLTPSLIEMIEIIQRLVEETRKMTQSAVAGDLSKRGDPDCFKGGYAKVVNGFNQTLDAVIAPINEASEVMTALSKGNLQAVMTGDYAGDHAAIKTALNKTTQFLNRVVGEITMILNNMQKGDLNHEITSDYHGDFFEIKKALNDITTQLSSTLSEINVASKQVENGAQQISSGGQALSQGATEQASAIEELTASIEEVAAETKKNAISANQARELTVEVQENAQIGNRQMKKMMSAMDEINTSSKNISKIIKVIDDIAFQTNILALNAAVEAARAGQQGKGFAVVAEEVRTLAARSAEAAKETTGLIEGSIKKVEVGNTIADETAVSLQTILEKIEEVTGIVSEIAKGSNEQASAIAEITQGIEQVSQVVQTNSATAEQSAAASEELSGQAEMLKHMIGAFKLKDLQESGIESGKVEGSPMPQNLEQRQRVPAIILDTSETDKY</sequence>
<dbReference type="PROSITE" id="PS50111">
    <property type="entry name" value="CHEMOTAXIS_TRANSDUC_2"/>
    <property type="match status" value="1"/>
</dbReference>
<dbReference type="GO" id="GO:0016020">
    <property type="term" value="C:membrane"/>
    <property type="evidence" value="ECO:0007669"/>
    <property type="project" value="InterPro"/>
</dbReference>
<dbReference type="InterPro" id="IPR004089">
    <property type="entry name" value="MCPsignal_dom"/>
</dbReference>
<gene>
    <name evidence="7" type="primary">tap_24</name>
    <name evidence="7" type="ORF">ACWI_32680</name>
</gene>
<feature type="domain" description="HAMP" evidence="6">
    <location>
        <begin position="407"/>
        <end position="459"/>
    </location>
</feature>
<dbReference type="SUPFAM" id="SSF58104">
    <property type="entry name" value="Methyl-accepting chemotaxis protein (MCP) signaling domain"/>
    <property type="match status" value="1"/>
</dbReference>
<dbReference type="STRING" id="52694.ACWI_32680"/>
<evidence type="ECO:0000313" key="7">
    <source>
        <dbReference type="EMBL" id="OFV69224.1"/>
    </source>
</evidence>
<dbReference type="RefSeq" id="WP_242871641.1">
    <property type="nucleotide sequence ID" value="NZ_LKEU01000043.1"/>
</dbReference>
<dbReference type="PANTHER" id="PTHR43531:SF11">
    <property type="entry name" value="METHYL-ACCEPTING CHEMOTAXIS PROTEIN 3"/>
    <property type="match status" value="1"/>
</dbReference>
<accession>A0A1F2PE06</accession>
<dbReference type="CDD" id="cd11386">
    <property type="entry name" value="MCP_signal"/>
    <property type="match status" value="1"/>
</dbReference>
<comment type="caution">
    <text evidence="7">The sequence shown here is derived from an EMBL/GenBank/DDBJ whole genome shotgun (WGS) entry which is preliminary data.</text>
</comment>
<dbReference type="Pfam" id="PF00672">
    <property type="entry name" value="HAMP"/>
    <property type="match status" value="1"/>
</dbReference>
<dbReference type="Gene3D" id="6.10.340.10">
    <property type="match status" value="1"/>
</dbReference>
<evidence type="ECO:0000259" key="5">
    <source>
        <dbReference type="PROSITE" id="PS50111"/>
    </source>
</evidence>
<feature type="domain" description="HAMP" evidence="6">
    <location>
        <begin position="228"/>
        <end position="280"/>
    </location>
</feature>
<evidence type="ECO:0000256" key="4">
    <source>
        <dbReference type="SAM" id="Phobius"/>
    </source>
</evidence>
<dbReference type="SMART" id="SM00283">
    <property type="entry name" value="MA"/>
    <property type="match status" value="1"/>
</dbReference>
<dbReference type="Gene3D" id="1.20.120.1530">
    <property type="match status" value="2"/>
</dbReference>
<evidence type="ECO:0000256" key="1">
    <source>
        <dbReference type="ARBA" id="ARBA00022500"/>
    </source>
</evidence>
<keyword evidence="3" id="KW-0807">Transducer</keyword>
<evidence type="ECO:0000256" key="2">
    <source>
        <dbReference type="ARBA" id="ARBA00029447"/>
    </source>
</evidence>
<dbReference type="Proteomes" id="UP000176244">
    <property type="component" value="Unassembled WGS sequence"/>
</dbReference>
<dbReference type="EMBL" id="LKEU01000043">
    <property type="protein sequence ID" value="OFV69224.1"/>
    <property type="molecule type" value="Genomic_DNA"/>
</dbReference>
<protein>
    <submittedName>
        <fullName evidence="7">Methyl-accepting chemotaxis protein IV</fullName>
    </submittedName>
</protein>
<evidence type="ECO:0000259" key="6">
    <source>
        <dbReference type="PROSITE" id="PS50885"/>
    </source>
</evidence>
<dbReference type="SUPFAM" id="SSF158472">
    <property type="entry name" value="HAMP domain-like"/>
    <property type="match status" value="1"/>
</dbReference>
<name>A0A1F2PE06_9FIRM</name>
<dbReference type="FunFam" id="1.10.287.950:FF:000001">
    <property type="entry name" value="Methyl-accepting chemotaxis sensory transducer"/>
    <property type="match status" value="1"/>
</dbReference>
<organism evidence="7 8">
    <name type="scientific">Acetobacterium wieringae</name>
    <dbReference type="NCBI Taxonomy" id="52694"/>
    <lineage>
        <taxon>Bacteria</taxon>
        <taxon>Bacillati</taxon>
        <taxon>Bacillota</taxon>
        <taxon>Clostridia</taxon>
        <taxon>Eubacteriales</taxon>
        <taxon>Eubacteriaceae</taxon>
        <taxon>Acetobacterium</taxon>
    </lineage>
</organism>
<evidence type="ECO:0000313" key="8">
    <source>
        <dbReference type="Proteomes" id="UP000176244"/>
    </source>
</evidence>
<dbReference type="GO" id="GO:0007165">
    <property type="term" value="P:signal transduction"/>
    <property type="evidence" value="ECO:0007669"/>
    <property type="project" value="UniProtKB-KW"/>
</dbReference>
<feature type="domain" description="HAMP" evidence="6">
    <location>
        <begin position="91"/>
        <end position="149"/>
    </location>
</feature>
<dbReference type="Pfam" id="PF00015">
    <property type="entry name" value="MCPsignal"/>
    <property type="match status" value="1"/>
</dbReference>